<dbReference type="AlphaFoldDB" id="A0AAV3PDR5"/>
<feature type="domain" description="YTH" evidence="3">
    <location>
        <begin position="354"/>
        <end position="495"/>
    </location>
</feature>
<reference evidence="4 5" key="1">
    <citation type="submission" date="2024-01" db="EMBL/GenBank/DDBJ databases">
        <title>The complete chloroplast genome sequence of Lithospermum erythrorhizon: insights into the phylogenetic relationship among Boraginaceae species and the maternal lineages of purple gromwells.</title>
        <authorList>
            <person name="Okada T."/>
            <person name="Watanabe K."/>
        </authorList>
    </citation>
    <scope>NUCLEOTIDE SEQUENCE [LARGE SCALE GENOMIC DNA]</scope>
</reference>
<name>A0AAV3PDR5_LITER</name>
<dbReference type="GO" id="GO:0005737">
    <property type="term" value="C:cytoplasm"/>
    <property type="evidence" value="ECO:0007669"/>
    <property type="project" value="TreeGrafter"/>
</dbReference>
<dbReference type="GO" id="GO:0003729">
    <property type="term" value="F:mRNA binding"/>
    <property type="evidence" value="ECO:0007669"/>
    <property type="project" value="UniProtKB-UniRule"/>
</dbReference>
<dbReference type="CDD" id="cd21134">
    <property type="entry name" value="YTH"/>
    <property type="match status" value="1"/>
</dbReference>
<evidence type="ECO:0000313" key="5">
    <source>
        <dbReference type="Proteomes" id="UP001454036"/>
    </source>
</evidence>
<dbReference type="PANTHER" id="PTHR12357:SF92">
    <property type="entry name" value="YTH DOMAIN-CONTAINING FAMILY PROTEIN"/>
    <property type="match status" value="1"/>
</dbReference>
<comment type="caution">
    <text evidence="4">The sequence shown here is derived from an EMBL/GenBank/DDBJ whole genome shotgun (WGS) entry which is preliminary data.</text>
</comment>
<comment type="similarity">
    <text evidence="1">Belongs to the YTHDF family.</text>
</comment>
<dbReference type="Pfam" id="PF04146">
    <property type="entry name" value="YTH"/>
    <property type="match status" value="1"/>
</dbReference>
<gene>
    <name evidence="4" type="ORF">LIER_08488</name>
</gene>
<dbReference type="PROSITE" id="PS50882">
    <property type="entry name" value="YTH"/>
    <property type="match status" value="1"/>
</dbReference>
<evidence type="ECO:0000256" key="1">
    <source>
        <dbReference type="RuleBase" id="RU369095"/>
    </source>
</evidence>
<keyword evidence="5" id="KW-1185">Reference proteome</keyword>
<proteinExistence type="inferred from homology"/>
<sequence>MDAYNIPQYGHADAYMIQSTELNQHLSLLPEQFQAMYSEGNPEFFFDQGMLYPTANSYGYFCTGYEPPVEWDDHQRVFGLDGQDMQYVGAQTDSLPFVYYTPNYGYTQSLYNPYNPYIPGAMIGVDNPFLGSQQYYTVPAYDSASSAYVPMMVQSMSDDPNSSTVTLAHSSASTVNRSGTLGLKHNRPSTSTNFSPSAIRPASSRTTLFQWSSEGKRSSAGSTKQPTMHGGVTLGSFSHVQGRSAQSAQNVTYGKMLSTRDQLKTGLSTSNGLTSFGSNSPSSKLIYKGIADDQKAKHDVLVEHNKHLRTPKSRRQLVVEAYNRKAGNVDEKGNILIDTEQYNRDDFLLDFQKAKFFIIKSYSEDDVHKSIKYNVWSSTPNGNKKLHGAYDDAQRIAAGAVRGCPIFLFFSVNASGQFCGVAEMTGPVDFCKDMDFWQQDKWSGSFPVKWHIIKDVPNPTFRHIILETNENKPVTNSRDTQEIPFKKGLEMLKIFKTHASRTSLLDDFMYYENRQRILQEQKARFLTKSYASQYIVPVLDPPRKIAMSNMPSDRSEYIVKRNDSDNSKKFVSAAVGHVSSDVTNIDDKSTKAEAKEVASIDSLRIGELDIGPKMSQGEKLGALTYVAISNASPVSSTSSASVVTVGSVPIKVNSSTESSGFLTVGTIPLDPRALTHNQFKNDTNKC</sequence>
<comment type="function">
    <text evidence="1">Specifically recognizes and binds N6-methyladenosine (m6A)-containing RNAs, and regulates mRNA stability. M6A is a modification present at internal sites of mRNAs and some non-coding RNAs and plays a role in mRNA stability and processing.</text>
</comment>
<dbReference type="InterPro" id="IPR007275">
    <property type="entry name" value="YTH_domain"/>
</dbReference>
<evidence type="ECO:0000259" key="3">
    <source>
        <dbReference type="PROSITE" id="PS50882"/>
    </source>
</evidence>
<evidence type="ECO:0000313" key="4">
    <source>
        <dbReference type="EMBL" id="GAA0149263.1"/>
    </source>
</evidence>
<dbReference type="PANTHER" id="PTHR12357">
    <property type="entry name" value="YTH YT521-B HOMOLOGY DOMAIN-CONTAINING"/>
    <property type="match status" value="1"/>
</dbReference>
<dbReference type="EMBL" id="BAABME010001374">
    <property type="protein sequence ID" value="GAA0149263.1"/>
    <property type="molecule type" value="Genomic_DNA"/>
</dbReference>
<evidence type="ECO:0000256" key="2">
    <source>
        <dbReference type="SAM" id="MobiDB-lite"/>
    </source>
</evidence>
<dbReference type="InterPro" id="IPR045168">
    <property type="entry name" value="YTH_prot"/>
</dbReference>
<protein>
    <recommendedName>
        <fullName evidence="1">YTH domain-containing family protein</fullName>
    </recommendedName>
</protein>
<keyword evidence="1" id="KW-0694">RNA-binding</keyword>
<feature type="region of interest" description="Disordered" evidence="2">
    <location>
        <begin position="176"/>
        <end position="199"/>
    </location>
</feature>
<dbReference type="Proteomes" id="UP001454036">
    <property type="component" value="Unassembled WGS sequence"/>
</dbReference>
<dbReference type="GO" id="GO:0061157">
    <property type="term" value="P:mRNA destabilization"/>
    <property type="evidence" value="ECO:0007669"/>
    <property type="project" value="TreeGrafter"/>
</dbReference>
<dbReference type="Gene3D" id="3.10.590.10">
    <property type="entry name" value="ph1033 like domains"/>
    <property type="match status" value="1"/>
</dbReference>
<organism evidence="4 5">
    <name type="scientific">Lithospermum erythrorhizon</name>
    <name type="common">Purple gromwell</name>
    <name type="synonym">Lithospermum officinale var. erythrorhizon</name>
    <dbReference type="NCBI Taxonomy" id="34254"/>
    <lineage>
        <taxon>Eukaryota</taxon>
        <taxon>Viridiplantae</taxon>
        <taxon>Streptophyta</taxon>
        <taxon>Embryophyta</taxon>
        <taxon>Tracheophyta</taxon>
        <taxon>Spermatophyta</taxon>
        <taxon>Magnoliopsida</taxon>
        <taxon>eudicotyledons</taxon>
        <taxon>Gunneridae</taxon>
        <taxon>Pentapetalae</taxon>
        <taxon>asterids</taxon>
        <taxon>lamiids</taxon>
        <taxon>Boraginales</taxon>
        <taxon>Boraginaceae</taxon>
        <taxon>Boraginoideae</taxon>
        <taxon>Lithospermeae</taxon>
        <taxon>Lithospermum</taxon>
    </lineage>
</organism>
<accession>A0AAV3PDR5</accession>
<dbReference type="GO" id="GO:1990247">
    <property type="term" value="F:N6-methyladenosine-containing RNA reader activity"/>
    <property type="evidence" value="ECO:0007669"/>
    <property type="project" value="UniProtKB-UniRule"/>
</dbReference>